<proteinExistence type="evidence at transcript level"/>
<evidence type="ECO:0000256" key="7">
    <source>
        <dbReference type="SAM" id="Coils"/>
    </source>
</evidence>
<feature type="non-terminal residue" evidence="8">
    <location>
        <position position="1"/>
    </location>
</feature>
<evidence type="ECO:0000256" key="6">
    <source>
        <dbReference type="ARBA" id="ARBA00023306"/>
    </source>
</evidence>
<dbReference type="GO" id="GO:0051301">
    <property type="term" value="P:cell division"/>
    <property type="evidence" value="ECO:0007669"/>
    <property type="project" value="UniProtKB-KW"/>
</dbReference>
<comment type="similarity">
    <text evidence="2">Belongs to the MAD1 family.</text>
</comment>
<feature type="coiled-coil region" evidence="7">
    <location>
        <begin position="16"/>
        <end position="50"/>
    </location>
</feature>
<keyword evidence="5" id="KW-0539">Nucleus</keyword>
<evidence type="ECO:0000256" key="3">
    <source>
        <dbReference type="ARBA" id="ARBA00022618"/>
    </source>
</evidence>
<comment type="subcellular location">
    <subcellularLocation>
        <location evidence="1">Nucleus</location>
    </subcellularLocation>
</comment>
<evidence type="ECO:0000256" key="4">
    <source>
        <dbReference type="ARBA" id="ARBA00022776"/>
    </source>
</evidence>
<dbReference type="PANTHER" id="PTHR23168">
    <property type="entry name" value="MITOTIC SPINDLE ASSEMBLY CHECKPOINT PROTEIN MAD1 MITOTIC ARREST DEFICIENT-LIKE PROTEIN 1"/>
    <property type="match status" value="1"/>
</dbReference>
<dbReference type="AlphaFoldDB" id="G5DXB7"/>
<accession>G5DXB7</accession>
<keyword evidence="7" id="KW-0175">Coiled coil</keyword>
<feature type="non-terminal residue" evidence="8">
    <location>
        <position position="68"/>
    </location>
</feature>
<dbReference type="SUPFAM" id="SSF58022">
    <property type="entry name" value="XRCC4, C-terminal oligomerization domain"/>
    <property type="match status" value="1"/>
</dbReference>
<protein>
    <submittedName>
        <fullName evidence="8">Mitotic spindle assembly checkpoint protein</fullName>
    </submittedName>
</protein>
<evidence type="ECO:0000256" key="1">
    <source>
        <dbReference type="ARBA" id="ARBA00004123"/>
    </source>
</evidence>
<dbReference type="InterPro" id="IPR008672">
    <property type="entry name" value="Mad1"/>
</dbReference>
<dbReference type="GO" id="GO:0007094">
    <property type="term" value="P:mitotic spindle assembly checkpoint signaling"/>
    <property type="evidence" value="ECO:0007669"/>
    <property type="project" value="InterPro"/>
</dbReference>
<evidence type="ECO:0000313" key="8">
    <source>
        <dbReference type="EMBL" id="AEL99164.1"/>
    </source>
</evidence>
<keyword evidence="6" id="KW-0131">Cell cycle</keyword>
<keyword evidence="3" id="KW-0132">Cell division</keyword>
<reference evidence="8" key="1">
    <citation type="journal article" date="2011" name="Curr. Biol.">
        <title>Preservation of the y transcriptome in a 10-million-year-old plant sex chromosome system.</title>
        <authorList>
            <person name="Bergero R."/>
            <person name="Charlesworth D."/>
        </authorList>
    </citation>
    <scope>NUCLEOTIDE SEQUENCE</scope>
    <source>
        <tissue evidence="8">Male and female bud flowers</tissue>
    </source>
</reference>
<dbReference type="GO" id="GO:0000776">
    <property type="term" value="C:kinetochore"/>
    <property type="evidence" value="ECO:0007669"/>
    <property type="project" value="TreeGrafter"/>
</dbReference>
<dbReference type="GO" id="GO:0072686">
    <property type="term" value="C:mitotic spindle"/>
    <property type="evidence" value="ECO:0007669"/>
    <property type="project" value="TreeGrafter"/>
</dbReference>
<evidence type="ECO:0000256" key="5">
    <source>
        <dbReference type="ARBA" id="ARBA00023242"/>
    </source>
</evidence>
<evidence type="ECO:0000256" key="2">
    <source>
        <dbReference type="ARBA" id="ARBA00008029"/>
    </source>
</evidence>
<name>G5DXB7_SILLA</name>
<sequence>LQDELMHLKGDSGFSISRIRADLEKMEFRAQNSEKELDLLKEESEDICRQLSKCLQEKTDLERQLASF</sequence>
<dbReference type="GO" id="GO:0005635">
    <property type="term" value="C:nuclear envelope"/>
    <property type="evidence" value="ECO:0007669"/>
    <property type="project" value="TreeGrafter"/>
</dbReference>
<dbReference type="PANTHER" id="PTHR23168:SF0">
    <property type="entry name" value="MITOTIC SPINDLE ASSEMBLY CHECKPOINT PROTEIN MAD1"/>
    <property type="match status" value="1"/>
</dbReference>
<dbReference type="GO" id="GO:0051315">
    <property type="term" value="P:attachment of mitotic spindle microtubules to kinetochore"/>
    <property type="evidence" value="ECO:0007669"/>
    <property type="project" value="TreeGrafter"/>
</dbReference>
<organism evidence="8">
    <name type="scientific">Silene latifolia</name>
    <name type="common">White campion</name>
    <name type="synonym">Bladder campion</name>
    <dbReference type="NCBI Taxonomy" id="37657"/>
    <lineage>
        <taxon>Eukaryota</taxon>
        <taxon>Viridiplantae</taxon>
        <taxon>Streptophyta</taxon>
        <taxon>Embryophyta</taxon>
        <taxon>Tracheophyta</taxon>
        <taxon>Spermatophyta</taxon>
        <taxon>Magnoliopsida</taxon>
        <taxon>eudicotyledons</taxon>
        <taxon>Gunneridae</taxon>
        <taxon>Pentapetalae</taxon>
        <taxon>Caryophyllales</taxon>
        <taxon>Caryophyllaceae</taxon>
        <taxon>Sileneae</taxon>
        <taxon>Silene</taxon>
        <taxon>Silene subgen. Behenantha</taxon>
        <taxon>Silene sect. Melandrium</taxon>
    </lineage>
</organism>
<dbReference type="EMBL" id="JO495703">
    <property type="protein sequence ID" value="AEL99164.1"/>
    <property type="molecule type" value="mRNA"/>
</dbReference>
<keyword evidence="4" id="KW-0498">Mitosis</keyword>